<keyword evidence="4" id="KW-1185">Reference proteome</keyword>
<dbReference type="InterPro" id="IPR002938">
    <property type="entry name" value="FAD-bd"/>
</dbReference>
<organism evidence="3 4">
    <name type="scientific">Pseudonocardia nematodicida</name>
    <dbReference type="NCBI Taxonomy" id="1206997"/>
    <lineage>
        <taxon>Bacteria</taxon>
        <taxon>Bacillati</taxon>
        <taxon>Actinomycetota</taxon>
        <taxon>Actinomycetes</taxon>
        <taxon>Pseudonocardiales</taxon>
        <taxon>Pseudonocardiaceae</taxon>
        <taxon>Pseudonocardia</taxon>
    </lineage>
</organism>
<feature type="domain" description="FAD-binding" evidence="2">
    <location>
        <begin position="8"/>
        <end position="326"/>
    </location>
</feature>
<gene>
    <name evidence="3" type="ORF">WIS52_10540</name>
</gene>
<keyword evidence="1" id="KW-0560">Oxidoreductase</keyword>
<dbReference type="EMBL" id="JBEDNQ010000004">
    <property type="protein sequence ID" value="MEQ3550911.1"/>
    <property type="molecule type" value="Genomic_DNA"/>
</dbReference>
<reference evidence="3 4" key="1">
    <citation type="submission" date="2024-03" db="EMBL/GenBank/DDBJ databases">
        <title>Draft genome sequence of Pseudonocardia nematodicida JCM 31783.</title>
        <authorList>
            <person name="Butdee W."/>
            <person name="Duangmal K."/>
        </authorList>
    </citation>
    <scope>NUCLEOTIDE SEQUENCE [LARGE SCALE GENOMIC DNA]</scope>
    <source>
        <strain evidence="3 4">JCM 31783</strain>
    </source>
</reference>
<keyword evidence="3" id="KW-0503">Monooxygenase</keyword>
<evidence type="ECO:0000256" key="1">
    <source>
        <dbReference type="ARBA" id="ARBA00023002"/>
    </source>
</evidence>
<evidence type="ECO:0000313" key="3">
    <source>
        <dbReference type="EMBL" id="MEQ3550911.1"/>
    </source>
</evidence>
<dbReference type="PRINTS" id="PR00420">
    <property type="entry name" value="RNGMNOXGNASE"/>
</dbReference>
<dbReference type="Gene3D" id="3.50.50.60">
    <property type="entry name" value="FAD/NAD(P)-binding domain"/>
    <property type="match status" value="2"/>
</dbReference>
<proteinExistence type="predicted"/>
<evidence type="ECO:0000259" key="2">
    <source>
        <dbReference type="Pfam" id="PF01494"/>
    </source>
</evidence>
<dbReference type="SUPFAM" id="SSF51905">
    <property type="entry name" value="FAD/NAD(P)-binding domain"/>
    <property type="match status" value="1"/>
</dbReference>
<accession>A0ABV1K9S0</accession>
<sequence>MSDSPGCVVVGGGPAGVLLGYLLARAGVKVTVVESRGDFDRRFRGDSLAPPVLDYLDRLGLAEPLLAEIPHARADAFVWATPDRRYVLADYRRTSAKFPFYALVPQARFLPWLVERGRPYGLEVRMGSRASELVRDETGRVRGVVVADGTDREILPADLVVGCDGRNSRVRRLASVTATELNSSIDIAWIALPRRATDPDTSGLELVTEPGHSIACLGQGEGWQIGFTLRADSFPALRETGAAPLRALLRRRLPWLEDRIELLSDVDDLALLPIRITRLDRWTEPGLLLIGDAAHVISPVGGNGINFAVLDAAEAANRLVGPLTADRVDPAAVDAAAAAVERVRRPLVDREQRFQVRTERATAGRLETGADPRPPLPLRMIADVPGFARWSAGRGAKALAAPEPDPRFTRR</sequence>
<protein>
    <submittedName>
        <fullName evidence="3">FAD-dependent monooxygenase</fullName>
    </submittedName>
</protein>
<name>A0ABV1K9S0_9PSEU</name>
<dbReference type="GO" id="GO:0004497">
    <property type="term" value="F:monooxygenase activity"/>
    <property type="evidence" value="ECO:0007669"/>
    <property type="project" value="UniProtKB-KW"/>
</dbReference>
<evidence type="ECO:0000313" key="4">
    <source>
        <dbReference type="Proteomes" id="UP001494902"/>
    </source>
</evidence>
<dbReference type="Pfam" id="PF01494">
    <property type="entry name" value="FAD_binding_3"/>
    <property type="match status" value="1"/>
</dbReference>
<dbReference type="RefSeq" id="WP_349297993.1">
    <property type="nucleotide sequence ID" value="NZ_JBEDNQ010000004.1"/>
</dbReference>
<comment type="caution">
    <text evidence="3">The sequence shown here is derived from an EMBL/GenBank/DDBJ whole genome shotgun (WGS) entry which is preliminary data.</text>
</comment>
<dbReference type="Proteomes" id="UP001494902">
    <property type="component" value="Unassembled WGS sequence"/>
</dbReference>
<dbReference type="InterPro" id="IPR036188">
    <property type="entry name" value="FAD/NAD-bd_sf"/>
</dbReference>
<dbReference type="PANTHER" id="PTHR43476">
    <property type="entry name" value="3-(3-HYDROXY-PHENYL)PROPIONATE/3-HYDROXYCINNAMIC ACID HYDROXYLASE"/>
    <property type="match status" value="1"/>
</dbReference>
<dbReference type="InterPro" id="IPR050631">
    <property type="entry name" value="PheA/TfdB_FAD_monoxygenase"/>
</dbReference>
<dbReference type="PANTHER" id="PTHR43476:SF5">
    <property type="entry name" value="FAD-DEPENDENT MONOOXYGENASE"/>
    <property type="match status" value="1"/>
</dbReference>